<organism evidence="1 2">
    <name type="scientific">Phytophthora pseudosyringae</name>
    <dbReference type="NCBI Taxonomy" id="221518"/>
    <lineage>
        <taxon>Eukaryota</taxon>
        <taxon>Sar</taxon>
        <taxon>Stramenopiles</taxon>
        <taxon>Oomycota</taxon>
        <taxon>Peronosporomycetes</taxon>
        <taxon>Peronosporales</taxon>
        <taxon>Peronosporaceae</taxon>
        <taxon>Phytophthora</taxon>
    </lineage>
</organism>
<name>A0A8T1WAV2_9STRA</name>
<keyword evidence="2" id="KW-1185">Reference proteome</keyword>
<evidence type="ECO:0000313" key="1">
    <source>
        <dbReference type="EMBL" id="KAG7389394.1"/>
    </source>
</evidence>
<dbReference type="AlphaFoldDB" id="A0A8T1WAV2"/>
<evidence type="ECO:0000313" key="2">
    <source>
        <dbReference type="Proteomes" id="UP000694044"/>
    </source>
</evidence>
<protein>
    <submittedName>
        <fullName evidence="1">Uncharacterized protein</fullName>
    </submittedName>
</protein>
<proteinExistence type="predicted"/>
<dbReference type="OrthoDB" id="107450at2759"/>
<reference evidence="1" key="1">
    <citation type="submission" date="2021-02" db="EMBL/GenBank/DDBJ databases">
        <authorList>
            <person name="Palmer J.M."/>
        </authorList>
    </citation>
    <scope>NUCLEOTIDE SEQUENCE</scope>
    <source>
        <strain evidence="1">SCRP734</strain>
    </source>
</reference>
<comment type="caution">
    <text evidence="1">The sequence shown here is derived from an EMBL/GenBank/DDBJ whole genome shotgun (WGS) entry which is preliminary data.</text>
</comment>
<gene>
    <name evidence="1" type="ORF">PHYPSEUDO_010522</name>
</gene>
<accession>A0A8T1WAV2</accession>
<sequence>MIACEEALPGDHYAEALPIADHHLAKASRPSMGAGASTDNTGEIVVGDVVTFQVENHPKRVVGIVADVQEDCCSIQVSNVEVLDGIPRGDVQRIAKWDEIEVGDRVKVKEQGSRLYYEADVLLRNENGTYKVHFAEVDEDEDDVAADRLLKLMSGRLEDKEWMMYKEAGQE</sequence>
<dbReference type="EMBL" id="JAGDFM010000045">
    <property type="protein sequence ID" value="KAG7389394.1"/>
    <property type="molecule type" value="Genomic_DNA"/>
</dbReference>
<dbReference type="Proteomes" id="UP000694044">
    <property type="component" value="Unassembled WGS sequence"/>
</dbReference>